<dbReference type="GeneTree" id="ENSGT01130000278319"/>
<dbReference type="InterPro" id="IPR052280">
    <property type="entry name" value="HEPACAM_domain"/>
</dbReference>
<evidence type="ECO:0000256" key="3">
    <source>
        <dbReference type="ARBA" id="ARBA00022692"/>
    </source>
</evidence>
<evidence type="ECO:0000256" key="1">
    <source>
        <dbReference type="ARBA" id="ARBA00004496"/>
    </source>
</evidence>
<keyword evidence="2" id="KW-0963">Cytoplasm</keyword>
<feature type="region of interest" description="Disordered" evidence="11">
    <location>
        <begin position="272"/>
        <end position="296"/>
    </location>
</feature>
<dbReference type="PANTHER" id="PTHR44888:SF2">
    <property type="entry name" value="HEPATIC AND GLIAL CELL ADHESION MOLECULE"/>
    <property type="match status" value="1"/>
</dbReference>
<keyword evidence="4 13" id="KW-0732">Signal</keyword>
<dbReference type="Pfam" id="PF07679">
    <property type="entry name" value="I-set"/>
    <property type="match status" value="1"/>
</dbReference>
<dbReference type="InterPro" id="IPR007110">
    <property type="entry name" value="Ig-like_dom"/>
</dbReference>
<evidence type="ECO:0000313" key="15">
    <source>
        <dbReference type="Ensembl" id="ENSPNAP00000074001.1"/>
    </source>
</evidence>
<dbReference type="InterPro" id="IPR013106">
    <property type="entry name" value="Ig_V-set"/>
</dbReference>
<evidence type="ECO:0000256" key="6">
    <source>
        <dbReference type="ARBA" id="ARBA00023136"/>
    </source>
</evidence>
<dbReference type="SUPFAM" id="SSF48726">
    <property type="entry name" value="Immunoglobulin"/>
    <property type="match status" value="2"/>
</dbReference>
<keyword evidence="5 12" id="KW-1133">Transmembrane helix</keyword>
<dbReference type="Ensembl" id="ENSPNAT00000050557.1">
    <property type="protein sequence ID" value="ENSPNAP00000074001.1"/>
    <property type="gene ID" value="ENSPNAG00000036001.1"/>
</dbReference>
<organism evidence="15 16">
    <name type="scientific">Pygocentrus nattereri</name>
    <name type="common">Red-bellied piranha</name>
    <dbReference type="NCBI Taxonomy" id="42514"/>
    <lineage>
        <taxon>Eukaryota</taxon>
        <taxon>Metazoa</taxon>
        <taxon>Chordata</taxon>
        <taxon>Craniata</taxon>
        <taxon>Vertebrata</taxon>
        <taxon>Euteleostomi</taxon>
        <taxon>Actinopterygii</taxon>
        <taxon>Neopterygii</taxon>
        <taxon>Teleostei</taxon>
        <taxon>Ostariophysi</taxon>
        <taxon>Characiformes</taxon>
        <taxon>Characoidei</taxon>
        <taxon>Pygocentrus</taxon>
    </lineage>
</organism>
<feature type="compositionally biased region" description="Basic and acidic residues" evidence="11">
    <location>
        <begin position="318"/>
        <end position="330"/>
    </location>
</feature>
<feature type="transmembrane region" description="Helical" evidence="12">
    <location>
        <begin position="242"/>
        <end position="264"/>
    </location>
</feature>
<evidence type="ECO:0000256" key="13">
    <source>
        <dbReference type="SAM" id="SignalP"/>
    </source>
</evidence>
<protein>
    <recommendedName>
        <fullName evidence="14">Ig-like domain-containing protein</fullName>
    </recommendedName>
</protein>
<evidence type="ECO:0000256" key="4">
    <source>
        <dbReference type="ARBA" id="ARBA00022729"/>
    </source>
</evidence>
<reference evidence="15 16" key="1">
    <citation type="submission" date="2020-10" db="EMBL/GenBank/DDBJ databases">
        <title>Pygocentrus nattereri (red-bellied piranha) genome, fPygNat1, primary haplotype.</title>
        <authorList>
            <person name="Myers G."/>
            <person name="Meyer A."/>
            <person name="Karagic N."/>
            <person name="Pippel M."/>
            <person name="Winkler S."/>
            <person name="Tracey A."/>
            <person name="Wood J."/>
            <person name="Formenti G."/>
            <person name="Howe K."/>
            <person name="Fedrigo O."/>
            <person name="Jarvis E.D."/>
        </authorList>
    </citation>
    <scope>NUCLEOTIDE SEQUENCE [LARGE SCALE GENOMIC DNA]</scope>
</reference>
<dbReference type="Pfam" id="PF07686">
    <property type="entry name" value="V-set"/>
    <property type="match status" value="1"/>
</dbReference>
<comment type="subcellular location">
    <subcellularLocation>
        <location evidence="1">Cytoplasm</location>
    </subcellularLocation>
    <subcellularLocation>
        <location evidence="10">Endomembrane system</location>
        <topology evidence="10">Single-pass type I membrane protein</topology>
    </subcellularLocation>
</comment>
<evidence type="ECO:0000259" key="14">
    <source>
        <dbReference type="PROSITE" id="PS50835"/>
    </source>
</evidence>
<feature type="compositionally biased region" description="Pro residues" evidence="11">
    <location>
        <begin position="412"/>
        <end position="429"/>
    </location>
</feature>
<dbReference type="InterPro" id="IPR013098">
    <property type="entry name" value="Ig_I-set"/>
</dbReference>
<feature type="chain" id="PRO_5043994992" description="Ig-like domain-containing protein" evidence="13">
    <location>
        <begin position="35"/>
        <end position="441"/>
    </location>
</feature>
<evidence type="ECO:0000256" key="8">
    <source>
        <dbReference type="ARBA" id="ARBA00023180"/>
    </source>
</evidence>
<dbReference type="Proteomes" id="UP001501920">
    <property type="component" value="Chromosome 23"/>
</dbReference>
<dbReference type="GO" id="GO:0005737">
    <property type="term" value="C:cytoplasm"/>
    <property type="evidence" value="ECO:0007669"/>
    <property type="project" value="UniProtKB-SubCell"/>
</dbReference>
<dbReference type="GO" id="GO:0012505">
    <property type="term" value="C:endomembrane system"/>
    <property type="evidence" value="ECO:0007669"/>
    <property type="project" value="UniProtKB-SubCell"/>
</dbReference>
<reference evidence="15" key="2">
    <citation type="submission" date="2025-08" db="UniProtKB">
        <authorList>
            <consortium name="Ensembl"/>
        </authorList>
    </citation>
    <scope>IDENTIFICATION</scope>
</reference>
<evidence type="ECO:0000313" key="16">
    <source>
        <dbReference type="Proteomes" id="UP001501920"/>
    </source>
</evidence>
<evidence type="ECO:0000256" key="12">
    <source>
        <dbReference type="SAM" id="Phobius"/>
    </source>
</evidence>
<feature type="signal peptide" evidence="13">
    <location>
        <begin position="1"/>
        <end position="34"/>
    </location>
</feature>
<dbReference type="PANTHER" id="PTHR44888">
    <property type="entry name" value="HEPACAM FAMILY MEMBER 2-RELATED"/>
    <property type="match status" value="1"/>
</dbReference>
<evidence type="ECO:0000256" key="5">
    <source>
        <dbReference type="ARBA" id="ARBA00022989"/>
    </source>
</evidence>
<dbReference type="PROSITE" id="PS50835">
    <property type="entry name" value="IG_LIKE"/>
    <property type="match status" value="1"/>
</dbReference>
<keyword evidence="16" id="KW-1185">Reference proteome</keyword>
<sequence>MKAGRKARSRTLASPALPHLCCLLFLFQSGFVKGVNITTFGTLIRGTVGGEALLSVRYSSTSLDPPVIKWQLKRDKPVTVVQSIGTEIIGNLRPEYRDRILVFENGTLLLHNLKLSDEGTYEVEISITDDTFTGEGSIDLTVDEPISRPYIDVVTSAVLELTEHFTLNCSHDSGTKTTYGWTKGGKPLTNDTRLLLSPDQKVLTIMRVLMVDDDVYNCLVENPISSIRSLPLKLTVYRRSSLYIILSTGGIFLLITLVTVCACWKPTKKKQKRQRTKTKVVRSVPQSHHIIHEDKPEDDVIPIMTDHERRNPVSLYILKEKDPPDEERASICKTCTSNGGGGSSVSPPSYSSSTAPPPSRSPDPPSRSSRRYPRTPTNSPPVHHYHRRQGRSRSRSPSTPSPPRSRSNGRPSPRPPAPSPPSLRRPPTPESERSSSGSPKT</sequence>
<feature type="compositionally biased region" description="Pro residues" evidence="11">
    <location>
        <begin position="355"/>
        <end position="365"/>
    </location>
</feature>
<dbReference type="GeneID" id="108428667"/>
<evidence type="ECO:0000256" key="11">
    <source>
        <dbReference type="SAM" id="MobiDB-lite"/>
    </source>
</evidence>
<dbReference type="InterPro" id="IPR003599">
    <property type="entry name" value="Ig_sub"/>
</dbReference>
<evidence type="ECO:0000256" key="9">
    <source>
        <dbReference type="ARBA" id="ARBA00023319"/>
    </source>
</evidence>
<name>A0AAR2LI07_PYGNA</name>
<evidence type="ECO:0000256" key="7">
    <source>
        <dbReference type="ARBA" id="ARBA00023157"/>
    </source>
</evidence>
<dbReference type="SMART" id="SM00409">
    <property type="entry name" value="IG"/>
    <property type="match status" value="2"/>
</dbReference>
<evidence type="ECO:0000256" key="2">
    <source>
        <dbReference type="ARBA" id="ARBA00022490"/>
    </source>
</evidence>
<feature type="compositionally biased region" description="Basic residues" evidence="11">
    <location>
        <begin position="383"/>
        <end position="394"/>
    </location>
</feature>
<dbReference type="InterPro" id="IPR036179">
    <property type="entry name" value="Ig-like_dom_sf"/>
</dbReference>
<keyword evidence="3 12" id="KW-0812">Transmembrane</keyword>
<accession>A0AAR2LI07</accession>
<feature type="region of interest" description="Disordered" evidence="11">
    <location>
        <begin position="312"/>
        <end position="441"/>
    </location>
</feature>
<dbReference type="Gene3D" id="2.60.40.10">
    <property type="entry name" value="Immunoglobulins"/>
    <property type="match status" value="2"/>
</dbReference>
<reference evidence="15" key="3">
    <citation type="submission" date="2025-09" db="UniProtKB">
        <authorList>
            <consortium name="Ensembl"/>
        </authorList>
    </citation>
    <scope>IDENTIFICATION</scope>
</reference>
<proteinExistence type="predicted"/>
<feature type="domain" description="Ig-like" evidence="14">
    <location>
        <begin position="149"/>
        <end position="235"/>
    </location>
</feature>
<dbReference type="AlphaFoldDB" id="A0AAR2LI07"/>
<keyword evidence="9" id="KW-0393">Immunoglobulin domain</keyword>
<keyword evidence="7" id="KW-1015">Disulfide bond</keyword>
<gene>
    <name evidence="15" type="primary">HEPACAM</name>
</gene>
<feature type="compositionally biased region" description="Low complexity" evidence="11">
    <location>
        <begin position="344"/>
        <end position="354"/>
    </location>
</feature>
<keyword evidence="8" id="KW-0325">Glycoprotein</keyword>
<keyword evidence="6 12" id="KW-0472">Membrane</keyword>
<evidence type="ECO:0000256" key="10">
    <source>
        <dbReference type="ARBA" id="ARBA00046288"/>
    </source>
</evidence>
<dbReference type="InterPro" id="IPR013783">
    <property type="entry name" value="Ig-like_fold"/>
</dbReference>
<dbReference type="CTD" id="100333891"/>